<sequence length="646" mass="73730">MPPLHLIWTVRKCISNTNANRLLTCGNVRRFTRSVHKTGLLELEVFYPMRTPYSKHKFFSYYRHVHKGQTPFMLFKSKVNFLMSSTSRARNLYTLPANNIKYQHGHVVWNRLCFHKGPALPPIGQIARVVSFAMVKSNFVVHGVIAFLIGELAWTQGKWAEAESFPTRDSLYVRAQGGGVYLTAALLAAFEICILFLRAVYLVVLFSPCIAMAPLVDFCGTQFRKTWIHAVRVTLEKAGPAFIKWGQWAATRPDLFPRDLCGELAEFQTRAPSHKFSYSRKCIENAFGRKLSEMFEDFEEEPVASGSIAQVHRATLKYKFPGQKIKPVVVAVKVRHPGVSEAIRRDFVIINLVARISSFFPNLKWLRLDESIQQFAVFMLSQVDLSREAAHLSRFIYNFRRWKDVSFPMPLYPLVHPSVLVETYEQGESVLQYVDRLEGHEHFKSDLAHIGTNALLKMLLVDNFIHADMHPGNILVRVGKSKSSSIPLLKSRPHVIFLDVGMATELSKREQEYLVEFFKAVALQDGRTAAECTLKLSKRQNCPDPKSFIEEVDKSFKFWRSSEGESVHTADRMQQLLEHVRRCKVNIDGNVCAVIVTTLVLEVSSASKSPFYEFAKMCKMIGKYGIGYKPPPCREIKEKLLKQVVT</sequence>
<dbReference type="InterPro" id="IPR004147">
    <property type="entry name" value="ABC1_dom"/>
</dbReference>
<organism evidence="3 4">
    <name type="scientific">Mucuna pruriens</name>
    <name type="common">Velvet bean</name>
    <name type="synonym">Dolichos pruriens</name>
    <dbReference type="NCBI Taxonomy" id="157652"/>
    <lineage>
        <taxon>Eukaryota</taxon>
        <taxon>Viridiplantae</taxon>
        <taxon>Streptophyta</taxon>
        <taxon>Embryophyta</taxon>
        <taxon>Tracheophyta</taxon>
        <taxon>Spermatophyta</taxon>
        <taxon>Magnoliopsida</taxon>
        <taxon>eudicotyledons</taxon>
        <taxon>Gunneridae</taxon>
        <taxon>Pentapetalae</taxon>
        <taxon>rosids</taxon>
        <taxon>fabids</taxon>
        <taxon>Fabales</taxon>
        <taxon>Fabaceae</taxon>
        <taxon>Papilionoideae</taxon>
        <taxon>50 kb inversion clade</taxon>
        <taxon>NPAAA clade</taxon>
        <taxon>indigoferoid/millettioid clade</taxon>
        <taxon>Phaseoleae</taxon>
        <taxon>Mucuna</taxon>
    </lineage>
</organism>
<protein>
    <submittedName>
        <fullName evidence="3">Serine/threonine-protein kinase abkC</fullName>
    </submittedName>
</protein>
<dbReference type="STRING" id="157652.A0A371FUP5"/>
<keyword evidence="3" id="KW-0418">Kinase</keyword>
<proteinExistence type="predicted"/>
<dbReference type="InterPro" id="IPR011009">
    <property type="entry name" value="Kinase-like_dom_sf"/>
</dbReference>
<feature type="non-terminal residue" evidence="3">
    <location>
        <position position="1"/>
    </location>
</feature>
<dbReference type="GO" id="GO:0016301">
    <property type="term" value="F:kinase activity"/>
    <property type="evidence" value="ECO:0007669"/>
    <property type="project" value="UniProtKB-KW"/>
</dbReference>
<feature type="transmembrane region" description="Helical" evidence="1">
    <location>
        <begin position="180"/>
        <end position="206"/>
    </location>
</feature>
<evidence type="ECO:0000313" key="3">
    <source>
        <dbReference type="EMBL" id="RDX82077.1"/>
    </source>
</evidence>
<keyword evidence="1" id="KW-1133">Transmembrane helix</keyword>
<dbReference type="PANTHER" id="PTHR45890:SF7">
    <property type="entry name" value="OS07G0558000 PROTEIN"/>
    <property type="match status" value="1"/>
</dbReference>
<keyword evidence="1" id="KW-0472">Membrane</keyword>
<evidence type="ECO:0000313" key="4">
    <source>
        <dbReference type="Proteomes" id="UP000257109"/>
    </source>
</evidence>
<reference evidence="3" key="1">
    <citation type="submission" date="2018-05" db="EMBL/GenBank/DDBJ databases">
        <title>Draft genome of Mucuna pruriens seed.</title>
        <authorList>
            <person name="Nnadi N.E."/>
            <person name="Vos R."/>
            <person name="Hasami M.H."/>
            <person name="Devisetty U.K."/>
            <person name="Aguiy J.C."/>
        </authorList>
    </citation>
    <scope>NUCLEOTIDE SEQUENCE [LARGE SCALE GENOMIC DNA]</scope>
    <source>
        <strain evidence="3">JCA_2017</strain>
    </source>
</reference>
<evidence type="ECO:0000259" key="2">
    <source>
        <dbReference type="Pfam" id="PF03109"/>
    </source>
</evidence>
<dbReference type="AlphaFoldDB" id="A0A371FUP5"/>
<dbReference type="InterPro" id="IPR052402">
    <property type="entry name" value="ADCK_kinase"/>
</dbReference>
<evidence type="ECO:0000256" key="1">
    <source>
        <dbReference type="SAM" id="Phobius"/>
    </source>
</evidence>
<keyword evidence="1" id="KW-0812">Transmembrane</keyword>
<keyword evidence="4" id="KW-1185">Reference proteome</keyword>
<dbReference type="InterPro" id="IPR044095">
    <property type="entry name" value="ADCK2_dom"/>
</dbReference>
<feature type="domain" description="ABC1 atypical kinase-like" evidence="2">
    <location>
        <begin position="267"/>
        <end position="531"/>
    </location>
</feature>
<dbReference type="EMBL" id="QJKJ01007750">
    <property type="protein sequence ID" value="RDX82077.1"/>
    <property type="molecule type" value="Genomic_DNA"/>
</dbReference>
<gene>
    <name evidence="3" type="primary">abkC</name>
    <name evidence="3" type="ORF">CR513_37177</name>
</gene>
<keyword evidence="3" id="KW-0808">Transferase</keyword>
<accession>A0A371FUP5</accession>
<dbReference type="PANTHER" id="PTHR45890">
    <property type="entry name" value="AARF DOMAIN CONTAINING KINASE 2 (PREDICTED)"/>
    <property type="match status" value="1"/>
</dbReference>
<dbReference type="Proteomes" id="UP000257109">
    <property type="component" value="Unassembled WGS sequence"/>
</dbReference>
<dbReference type="OrthoDB" id="1290869at2759"/>
<comment type="caution">
    <text evidence="3">The sequence shown here is derived from an EMBL/GenBank/DDBJ whole genome shotgun (WGS) entry which is preliminary data.</text>
</comment>
<dbReference type="CDD" id="cd13971">
    <property type="entry name" value="ADCK2-like"/>
    <property type="match status" value="1"/>
</dbReference>
<name>A0A371FUP5_MUCPR</name>
<dbReference type="Pfam" id="PF03109">
    <property type="entry name" value="ABC1"/>
    <property type="match status" value="1"/>
</dbReference>
<dbReference type="SUPFAM" id="SSF56112">
    <property type="entry name" value="Protein kinase-like (PK-like)"/>
    <property type="match status" value="1"/>
</dbReference>